<dbReference type="AlphaFoldDB" id="Q1IIQ4"/>
<dbReference type="KEGG" id="aba:Acid345_4246"/>
<dbReference type="RefSeq" id="WP_011525045.1">
    <property type="nucleotide sequence ID" value="NC_008009.1"/>
</dbReference>
<dbReference type="Proteomes" id="UP000002432">
    <property type="component" value="Chromosome"/>
</dbReference>
<dbReference type="HOGENOM" id="CLU_882191_0_0_0"/>
<proteinExistence type="predicted"/>
<evidence type="ECO:0008006" key="4">
    <source>
        <dbReference type="Google" id="ProtNLM"/>
    </source>
</evidence>
<sequence length="315" mass="34102">MRKILASVLGLAALIALSSVTALSQTKLDVVVEGPFFICENADQHFLLVSIPALDDTHFVPAFKSLRSEIALGVPDEETVVAYPNVKAPLVYEMAFKSPTATTGIDDSIIKQKGQQDTIVLARRGGAGFACAPNANGASVMVKLPIPKSIYLIERASEPSCISPAGKNCVPNTLRRYATGVTLRYEGLTTQPVLSGPDPAHPGQAVGAGFEFDTSDPDRLEVHLDVIPLPNWDEDDAHCDSMNAFDSMSKLSDRERNLHFPKMCLNGPARVTMMRVSRTQRGRKAFPFSVVKRTDCQAPTMLICKNCTLTIAGEQ</sequence>
<evidence type="ECO:0000313" key="3">
    <source>
        <dbReference type="Proteomes" id="UP000002432"/>
    </source>
</evidence>
<evidence type="ECO:0000256" key="1">
    <source>
        <dbReference type="SAM" id="SignalP"/>
    </source>
</evidence>
<keyword evidence="1" id="KW-0732">Signal</keyword>
<accession>Q1IIQ4</accession>
<protein>
    <recommendedName>
        <fullName evidence="4">Secreted protein</fullName>
    </recommendedName>
</protein>
<feature type="signal peptide" evidence="1">
    <location>
        <begin position="1"/>
        <end position="24"/>
    </location>
</feature>
<evidence type="ECO:0000313" key="2">
    <source>
        <dbReference type="EMBL" id="ABF43246.1"/>
    </source>
</evidence>
<feature type="chain" id="PRO_5004191515" description="Secreted protein" evidence="1">
    <location>
        <begin position="25"/>
        <end position="315"/>
    </location>
</feature>
<dbReference type="EMBL" id="CP000360">
    <property type="protein sequence ID" value="ABF43246.1"/>
    <property type="molecule type" value="Genomic_DNA"/>
</dbReference>
<keyword evidence="3" id="KW-1185">Reference proteome</keyword>
<dbReference type="EnsemblBacteria" id="ABF43246">
    <property type="protein sequence ID" value="ABF43246"/>
    <property type="gene ID" value="Acid345_4246"/>
</dbReference>
<reference evidence="2 3" key="1">
    <citation type="journal article" date="2009" name="Appl. Environ. Microbiol.">
        <title>Three genomes from the phylum Acidobacteria provide insight into the lifestyles of these microorganisms in soils.</title>
        <authorList>
            <person name="Ward N.L."/>
            <person name="Challacombe J.F."/>
            <person name="Janssen P.H."/>
            <person name="Henrissat B."/>
            <person name="Coutinho P.M."/>
            <person name="Wu M."/>
            <person name="Xie G."/>
            <person name="Haft D.H."/>
            <person name="Sait M."/>
            <person name="Badger J."/>
            <person name="Barabote R.D."/>
            <person name="Bradley B."/>
            <person name="Brettin T.S."/>
            <person name="Brinkac L.M."/>
            <person name="Bruce D."/>
            <person name="Creasy T."/>
            <person name="Daugherty S.C."/>
            <person name="Davidsen T.M."/>
            <person name="DeBoy R.T."/>
            <person name="Detter J.C."/>
            <person name="Dodson R.J."/>
            <person name="Durkin A.S."/>
            <person name="Ganapathy A."/>
            <person name="Gwinn-Giglio M."/>
            <person name="Han C.S."/>
            <person name="Khouri H."/>
            <person name="Kiss H."/>
            <person name="Kothari S.P."/>
            <person name="Madupu R."/>
            <person name="Nelson K.E."/>
            <person name="Nelson W.C."/>
            <person name="Paulsen I."/>
            <person name="Penn K."/>
            <person name="Ren Q."/>
            <person name="Rosovitz M.J."/>
            <person name="Selengut J.D."/>
            <person name="Shrivastava S."/>
            <person name="Sullivan S.A."/>
            <person name="Tapia R."/>
            <person name="Thompson L.S."/>
            <person name="Watkins K.L."/>
            <person name="Yang Q."/>
            <person name="Yu C."/>
            <person name="Zafar N."/>
            <person name="Zhou L."/>
            <person name="Kuske C.R."/>
        </authorList>
    </citation>
    <scope>NUCLEOTIDE SEQUENCE [LARGE SCALE GENOMIC DNA]</scope>
    <source>
        <strain evidence="2 3">Ellin345</strain>
    </source>
</reference>
<name>Q1IIQ4_KORVE</name>
<gene>
    <name evidence="2" type="ordered locus">Acid345_4246</name>
</gene>
<organism evidence="2 3">
    <name type="scientific">Koribacter versatilis (strain Ellin345)</name>
    <dbReference type="NCBI Taxonomy" id="204669"/>
    <lineage>
        <taxon>Bacteria</taxon>
        <taxon>Pseudomonadati</taxon>
        <taxon>Acidobacteriota</taxon>
        <taxon>Terriglobia</taxon>
        <taxon>Terriglobales</taxon>
        <taxon>Candidatus Korobacteraceae</taxon>
        <taxon>Candidatus Korobacter</taxon>
    </lineage>
</organism>